<dbReference type="GO" id="GO:0003723">
    <property type="term" value="F:RNA binding"/>
    <property type="evidence" value="ECO:0007669"/>
    <property type="project" value="UniProtKB-KW"/>
</dbReference>
<dbReference type="InterPro" id="IPR002942">
    <property type="entry name" value="S4_RNA-bd"/>
</dbReference>
<dbReference type="InterPro" id="IPR020094">
    <property type="entry name" value="TruA/RsuA/RluB/E/F_N"/>
</dbReference>
<dbReference type="PANTHER" id="PTHR47683">
    <property type="entry name" value="PSEUDOURIDINE SYNTHASE FAMILY PROTEIN-RELATED"/>
    <property type="match status" value="1"/>
</dbReference>
<evidence type="ECO:0000259" key="5">
    <source>
        <dbReference type="SMART" id="SM00363"/>
    </source>
</evidence>
<dbReference type="InterPro" id="IPR042092">
    <property type="entry name" value="PsdUridine_s_RsuA/RluB/E/F_cat"/>
</dbReference>
<dbReference type="GO" id="GO:0006364">
    <property type="term" value="P:rRNA processing"/>
    <property type="evidence" value="ECO:0007669"/>
    <property type="project" value="UniProtKB-ARBA"/>
</dbReference>
<feature type="region of interest" description="Disordered" evidence="4">
    <location>
        <begin position="40"/>
        <end position="102"/>
    </location>
</feature>
<evidence type="ECO:0000313" key="6">
    <source>
        <dbReference type="EMBL" id="KAK9798576.1"/>
    </source>
</evidence>
<evidence type="ECO:0000256" key="3">
    <source>
        <dbReference type="PROSITE-ProRule" id="PRU00182"/>
    </source>
</evidence>
<dbReference type="InterPro" id="IPR018496">
    <property type="entry name" value="PsdUridine_synth_RsuA/RluB_CS"/>
</dbReference>
<dbReference type="CDD" id="cd00165">
    <property type="entry name" value="S4"/>
    <property type="match status" value="1"/>
</dbReference>
<dbReference type="Proteomes" id="UP001465755">
    <property type="component" value="Unassembled WGS sequence"/>
</dbReference>
<dbReference type="InterPro" id="IPR006145">
    <property type="entry name" value="PsdUridine_synth_RsuA/RluA"/>
</dbReference>
<evidence type="ECO:0000256" key="2">
    <source>
        <dbReference type="ARBA" id="ARBA00023235"/>
    </source>
</evidence>
<dbReference type="PROSITE" id="PS01149">
    <property type="entry name" value="PSI_RSU"/>
    <property type="match status" value="1"/>
</dbReference>
<dbReference type="PANTHER" id="PTHR47683:SF2">
    <property type="entry name" value="RNA-BINDING S4 DOMAIN-CONTAINING PROTEIN"/>
    <property type="match status" value="1"/>
</dbReference>
<dbReference type="Gene3D" id="3.10.290.10">
    <property type="entry name" value="RNA-binding S4 domain"/>
    <property type="match status" value="1"/>
</dbReference>
<dbReference type="InterPro" id="IPR020103">
    <property type="entry name" value="PsdUridine_synth_cat_dom_sf"/>
</dbReference>
<dbReference type="Pfam" id="PF01479">
    <property type="entry name" value="S4"/>
    <property type="match status" value="1"/>
</dbReference>
<sequence>MILHRRFLGPPLPSKLDLGIPSVLVQRRFSLQTKLCQSTVTASTVQLQPPRKVAAKQPQPTVKSPERPGQQPSGSPAAERRARSRKKKLAEKPFGPPSGTQRLAKVLAGAGVSSRRAAEDLIFDGQVTVNGKIVLVPQTFVDAGKDEVRVKGQKPIPQTPVKRLVVDIFQDWVDKEWKRDHLSGRAIPPRLFTVGRLDSQTTGLIFVTNDGPWAQSVQHPSSALTKEYVVTTTEPFTARQLDTIAAGCEVDGAFVAPASLSLVTDQRNKLRIVVSEGRNREVRRLVENAGLDVGSLKRVRIGGYRMERELGLGQYKLLKAHELRRVFDRTRQGAISS</sequence>
<dbReference type="InterPro" id="IPR036986">
    <property type="entry name" value="S4_RNA-bd_sf"/>
</dbReference>
<dbReference type="GO" id="GO:0009982">
    <property type="term" value="F:pseudouridine synthase activity"/>
    <property type="evidence" value="ECO:0007669"/>
    <property type="project" value="InterPro"/>
</dbReference>
<gene>
    <name evidence="6" type="ORF">WJX73_000978</name>
</gene>
<organism evidence="6 7">
    <name type="scientific">Symbiochloris irregularis</name>
    <dbReference type="NCBI Taxonomy" id="706552"/>
    <lineage>
        <taxon>Eukaryota</taxon>
        <taxon>Viridiplantae</taxon>
        <taxon>Chlorophyta</taxon>
        <taxon>core chlorophytes</taxon>
        <taxon>Trebouxiophyceae</taxon>
        <taxon>Trebouxiales</taxon>
        <taxon>Trebouxiaceae</taxon>
        <taxon>Symbiochloris</taxon>
    </lineage>
</organism>
<dbReference type="SMART" id="SM00363">
    <property type="entry name" value="S4"/>
    <property type="match status" value="1"/>
</dbReference>
<evidence type="ECO:0000256" key="1">
    <source>
        <dbReference type="ARBA" id="ARBA00008348"/>
    </source>
</evidence>
<proteinExistence type="inferred from homology"/>
<dbReference type="PROSITE" id="PS50889">
    <property type="entry name" value="S4"/>
    <property type="match status" value="1"/>
</dbReference>
<dbReference type="Gene3D" id="3.30.70.580">
    <property type="entry name" value="Pseudouridine synthase I, catalytic domain, N-terminal subdomain"/>
    <property type="match status" value="1"/>
</dbReference>
<evidence type="ECO:0000256" key="4">
    <source>
        <dbReference type="SAM" id="MobiDB-lite"/>
    </source>
</evidence>
<name>A0AAW1NXP9_9CHLO</name>
<keyword evidence="2" id="KW-0413">Isomerase</keyword>
<reference evidence="6 7" key="1">
    <citation type="journal article" date="2024" name="Nat. Commun.">
        <title>Phylogenomics reveals the evolutionary origins of lichenization in chlorophyte algae.</title>
        <authorList>
            <person name="Puginier C."/>
            <person name="Libourel C."/>
            <person name="Otte J."/>
            <person name="Skaloud P."/>
            <person name="Haon M."/>
            <person name="Grisel S."/>
            <person name="Petersen M."/>
            <person name="Berrin J.G."/>
            <person name="Delaux P.M."/>
            <person name="Dal Grande F."/>
            <person name="Keller J."/>
        </authorList>
    </citation>
    <scope>NUCLEOTIDE SEQUENCE [LARGE SCALE GENOMIC DNA]</scope>
    <source>
        <strain evidence="6 7">SAG 2036</strain>
    </source>
</reference>
<dbReference type="EMBL" id="JALJOQ010000096">
    <property type="protein sequence ID" value="KAK9798576.1"/>
    <property type="molecule type" value="Genomic_DNA"/>
</dbReference>
<dbReference type="FunFam" id="3.10.290.10:FF:000003">
    <property type="entry name" value="Pseudouridine synthase"/>
    <property type="match status" value="1"/>
</dbReference>
<dbReference type="SUPFAM" id="SSF55120">
    <property type="entry name" value="Pseudouridine synthase"/>
    <property type="match status" value="1"/>
</dbReference>
<comment type="similarity">
    <text evidence="1">Belongs to the pseudouridine synthase RsuA family.</text>
</comment>
<dbReference type="Gene3D" id="3.30.70.1560">
    <property type="entry name" value="Alpha-L RNA-binding motif"/>
    <property type="match status" value="1"/>
</dbReference>
<comment type="caution">
    <text evidence="6">The sequence shown here is derived from an EMBL/GenBank/DDBJ whole genome shotgun (WGS) entry which is preliminary data.</text>
</comment>
<dbReference type="InterPro" id="IPR050343">
    <property type="entry name" value="RsuA_PseudoU_synthase"/>
</dbReference>
<accession>A0AAW1NXP9</accession>
<dbReference type="SUPFAM" id="SSF55174">
    <property type="entry name" value="Alpha-L RNA-binding motif"/>
    <property type="match status" value="1"/>
</dbReference>
<dbReference type="Pfam" id="PF00849">
    <property type="entry name" value="PseudoU_synth_2"/>
    <property type="match status" value="1"/>
</dbReference>
<dbReference type="AlphaFoldDB" id="A0AAW1NXP9"/>
<protein>
    <recommendedName>
        <fullName evidence="5">RNA-binding S4 domain-containing protein</fullName>
    </recommendedName>
</protein>
<keyword evidence="3" id="KW-0694">RNA-binding</keyword>
<feature type="domain" description="RNA-binding S4" evidence="5">
    <location>
        <begin position="101"/>
        <end position="162"/>
    </location>
</feature>
<dbReference type="GO" id="GO:0001522">
    <property type="term" value="P:pseudouridine synthesis"/>
    <property type="evidence" value="ECO:0007669"/>
    <property type="project" value="InterPro"/>
</dbReference>
<evidence type="ECO:0000313" key="7">
    <source>
        <dbReference type="Proteomes" id="UP001465755"/>
    </source>
</evidence>
<keyword evidence="7" id="KW-1185">Reference proteome</keyword>